<dbReference type="RefSeq" id="XP_021802318.1">
    <property type="nucleotide sequence ID" value="XM_021946626.1"/>
</dbReference>
<dbReference type="InterPro" id="IPR035897">
    <property type="entry name" value="Toll_tir_struct_dom_sf"/>
</dbReference>
<dbReference type="RefSeq" id="XP_021802317.1">
    <property type="nucleotide sequence ID" value="XM_021946625.1"/>
</dbReference>
<dbReference type="RefSeq" id="XP_021802319.1">
    <property type="nucleotide sequence ID" value="XM_021946627.1"/>
</dbReference>
<evidence type="ECO:0000313" key="12">
    <source>
        <dbReference type="RefSeq" id="XP_021802318.1"/>
    </source>
</evidence>
<dbReference type="GO" id="GO:0051707">
    <property type="term" value="P:response to other organism"/>
    <property type="evidence" value="ECO:0007669"/>
    <property type="project" value="UniProtKB-ARBA"/>
</dbReference>
<protein>
    <recommendedName>
        <fullName evidence="1">ADP-ribosyl cyclase/cyclic ADP-ribose hydrolase</fullName>
        <ecNumber evidence="1">3.2.2.6</ecNumber>
    </recommendedName>
</protein>
<dbReference type="Pfam" id="PF00560">
    <property type="entry name" value="LRR_1"/>
    <property type="match status" value="2"/>
</dbReference>
<dbReference type="PANTHER" id="PTHR11017">
    <property type="entry name" value="LEUCINE-RICH REPEAT-CONTAINING PROTEIN"/>
    <property type="match status" value="1"/>
</dbReference>
<accession>A0A6P5RKA8</accession>
<evidence type="ECO:0000256" key="1">
    <source>
        <dbReference type="ARBA" id="ARBA00011982"/>
    </source>
</evidence>
<dbReference type="InterPro" id="IPR002182">
    <property type="entry name" value="NB-ARC"/>
</dbReference>
<comment type="catalytic activity">
    <reaction evidence="7">
        <text>NAD(+) + H2O = ADP-D-ribose + nicotinamide + H(+)</text>
        <dbReference type="Rhea" id="RHEA:16301"/>
        <dbReference type="ChEBI" id="CHEBI:15377"/>
        <dbReference type="ChEBI" id="CHEBI:15378"/>
        <dbReference type="ChEBI" id="CHEBI:17154"/>
        <dbReference type="ChEBI" id="CHEBI:57540"/>
        <dbReference type="ChEBI" id="CHEBI:57967"/>
        <dbReference type="EC" id="3.2.2.6"/>
    </reaction>
    <physiologicalReaction direction="left-to-right" evidence="7">
        <dbReference type="Rhea" id="RHEA:16302"/>
    </physiologicalReaction>
</comment>
<evidence type="ECO:0000256" key="5">
    <source>
        <dbReference type="ARBA" id="ARBA00022821"/>
    </source>
</evidence>
<dbReference type="InterPro" id="IPR058192">
    <property type="entry name" value="WHD_ROQ1-like"/>
</dbReference>
<dbReference type="Gene3D" id="3.40.50.10140">
    <property type="entry name" value="Toll/interleukin-1 receptor homology (TIR) domain"/>
    <property type="match status" value="1"/>
</dbReference>
<dbReference type="InterPro" id="IPR044974">
    <property type="entry name" value="Disease_R_plants"/>
</dbReference>
<dbReference type="Gene3D" id="3.80.10.10">
    <property type="entry name" value="Ribonuclease Inhibitor"/>
    <property type="match status" value="3"/>
</dbReference>
<dbReference type="InterPro" id="IPR011713">
    <property type="entry name" value="Leu-rich_rpt_3"/>
</dbReference>
<dbReference type="InterPro" id="IPR001611">
    <property type="entry name" value="Leu-rich_rpt"/>
</dbReference>
<dbReference type="GO" id="GO:0006952">
    <property type="term" value="P:defense response"/>
    <property type="evidence" value="ECO:0007669"/>
    <property type="project" value="UniProtKB-KW"/>
</dbReference>
<dbReference type="EC" id="3.2.2.6" evidence="1"/>
<dbReference type="Pfam" id="PF20160">
    <property type="entry name" value="C-JID"/>
    <property type="match status" value="1"/>
</dbReference>
<proteinExistence type="predicted"/>
<dbReference type="Pfam" id="PF00931">
    <property type="entry name" value="NB-ARC"/>
    <property type="match status" value="1"/>
</dbReference>
<dbReference type="Pfam" id="PF07725">
    <property type="entry name" value="LRR_3"/>
    <property type="match status" value="1"/>
</dbReference>
<evidence type="ECO:0000256" key="8">
    <source>
        <dbReference type="SAM" id="MobiDB-lite"/>
    </source>
</evidence>
<dbReference type="Pfam" id="PF01582">
    <property type="entry name" value="TIR"/>
    <property type="match status" value="1"/>
</dbReference>
<feature type="region of interest" description="Disordered" evidence="8">
    <location>
        <begin position="1182"/>
        <end position="1208"/>
    </location>
</feature>
<dbReference type="Pfam" id="PF23598">
    <property type="entry name" value="LRR_14"/>
    <property type="match status" value="1"/>
</dbReference>
<dbReference type="PROSITE" id="PS50104">
    <property type="entry name" value="TIR"/>
    <property type="match status" value="1"/>
</dbReference>
<dbReference type="InterPro" id="IPR027417">
    <property type="entry name" value="P-loop_NTPase"/>
</dbReference>
<name>A0A6P5RKA8_PRUAV</name>
<dbReference type="FunFam" id="3.40.50.10140:FF:000007">
    <property type="entry name" value="Disease resistance protein (TIR-NBS-LRR class)"/>
    <property type="match status" value="1"/>
</dbReference>
<evidence type="ECO:0000259" key="9">
    <source>
        <dbReference type="PROSITE" id="PS50104"/>
    </source>
</evidence>
<evidence type="ECO:0000256" key="3">
    <source>
        <dbReference type="ARBA" id="ARBA00022737"/>
    </source>
</evidence>
<dbReference type="GO" id="GO:0043531">
    <property type="term" value="F:ADP binding"/>
    <property type="evidence" value="ECO:0007669"/>
    <property type="project" value="InterPro"/>
</dbReference>
<keyword evidence="4" id="KW-0378">Hydrolase</keyword>
<dbReference type="GO" id="GO:0007165">
    <property type="term" value="P:signal transduction"/>
    <property type="evidence" value="ECO:0007669"/>
    <property type="project" value="InterPro"/>
</dbReference>
<keyword evidence="5" id="KW-0611">Plant defense</keyword>
<keyword evidence="3" id="KW-0677">Repeat</keyword>
<dbReference type="Proteomes" id="UP000515124">
    <property type="component" value="Unplaced"/>
</dbReference>
<dbReference type="InterPro" id="IPR000157">
    <property type="entry name" value="TIR_dom"/>
</dbReference>
<dbReference type="InterPro" id="IPR055414">
    <property type="entry name" value="LRR_R13L4/SHOC2-like"/>
</dbReference>
<dbReference type="FunFam" id="1.10.8.430:FF:000002">
    <property type="entry name" value="Disease resistance protein (TIR-NBS-LRR class)"/>
    <property type="match status" value="1"/>
</dbReference>
<evidence type="ECO:0000256" key="2">
    <source>
        <dbReference type="ARBA" id="ARBA00022614"/>
    </source>
</evidence>
<reference evidence="11 12" key="1">
    <citation type="submission" date="2025-04" db="UniProtKB">
        <authorList>
            <consortium name="RefSeq"/>
        </authorList>
    </citation>
    <scope>IDENTIFICATION</scope>
</reference>
<dbReference type="PROSITE" id="PS51450">
    <property type="entry name" value="LRR"/>
    <property type="match status" value="1"/>
</dbReference>
<evidence type="ECO:0000256" key="6">
    <source>
        <dbReference type="ARBA" id="ARBA00023027"/>
    </source>
</evidence>
<sequence length="1208" mass="137072">MALSTHRASTSRTSAEWAPPRWKHDVFLSFRGEDTRKGFISHLDHALAYWQAMRTFKDDRELEVGATISLELLIAIKESYLAIIVLSPNYASSTWCLDELSKILECMEDTKRILPIFYDVDPSHVRNQKGSFAEAFTKHEERFSGDAEKLNRWRAALRNVANLAGLDSKNYKSEAELVDDIVKRVRKKVNLTSTLLDSEEKLVGIDSALDQLRLHLAPEENDVRFIGIWGMGGVGKTTLAKLVFERISHHFEHRSFLPNVRKGEVSGLGRQLLSSILKENYIPGWDEGEGILKNCLLNKKVLLVLDDVDQLNQLEKLVGNKNWFGAGSRIIITTRDKRLLVQHGTTTYKVEVLKNDEALKLFSRHAFKKDQPEEGFQELSQHFLNYANGLPLALKILGLALYGIDQDMWESALDNLNKIPNPTIFHSLKVSYDGLEEMEKKIFLHVACLHRGKNKEQVIQILDWSLGISSLIKIDILIKKSLLTIDERFHRNNVEMHDLIQEMAWTIVREESPEPGKWSILCCHEDISRVLMNNTGTGAIEAIVLRLPKFEAVPWNCTKAFNKMHGLRLLDFDNVVFSSCPKFLPNSLRIIHWSWYPSKSLPSGFEPHLLFELKMRHSKLVQLWDGAQDFPNLKYMHLGWSKNLTSIPDFTRIPNLEELHLFGCKKLGEVHPSIAVHKKLKVLTLTSCISIKSLPSKLEMDSLEFFSLWGCSKVKKIPEFGEHMQNLSKLFLYETAIEQIPSSIEHLVGLAKLDVSDCKRLLGLPSAICNLKSLKILLGGRCSKLDKLPGDMESLEELYLSGSAMREPLVAMKNLKNLSLRGPVDSRDGIWCGLDCLLGIRKSVDPDPWRLVLSSLTHSGSLTKLDLNDCNIGEGAIPDDIGCLSSLKELKLSGNNFVSLPSSIRFLSELVYLELERCKRLERLPDLPSSKYLFVNVNDCTSLNGLSDPSKLSEGANVYDLKFSCVNCFRLVEEGGWIWINRIFAMILTMATCPDNSFFGPSHTHRFAWLSCTHRFVWPGSEIPEWFDNRRVGDSIIVELPLPPQTCSDWVGIALCIVFEDSETCSEYDYLEIYTSPMRSMDWTPMGSMDWPKFKVGHLGSQHLWVFYLPRDKSRLKDASGNHRFSFKGQYHMSSATSCWSHKSWKAPRKVRSIIKKCGARLVYQRDLEEFSRILKIPKPAALQASDDEEAGPIGSSGSGSSDDHDEP</sequence>
<dbReference type="InterPro" id="IPR042197">
    <property type="entry name" value="Apaf_helical"/>
</dbReference>
<evidence type="ECO:0000256" key="4">
    <source>
        <dbReference type="ARBA" id="ARBA00022801"/>
    </source>
</evidence>
<dbReference type="KEGG" id="pavi:110746407"/>
<evidence type="ECO:0000313" key="13">
    <source>
        <dbReference type="RefSeq" id="XP_021802319.1"/>
    </source>
</evidence>
<keyword evidence="10" id="KW-1185">Reference proteome</keyword>
<dbReference type="PRINTS" id="PR00364">
    <property type="entry name" value="DISEASERSIST"/>
</dbReference>
<dbReference type="AlphaFoldDB" id="A0A6P5RKA8"/>
<keyword evidence="6" id="KW-0520">NAD</keyword>
<dbReference type="PANTHER" id="PTHR11017:SF527">
    <property type="entry name" value="TMV RESISTANCE PROTEIN N-LIKE"/>
    <property type="match status" value="1"/>
</dbReference>
<organism evidence="10 12">
    <name type="scientific">Prunus avium</name>
    <name type="common">Cherry</name>
    <name type="synonym">Cerasus avium</name>
    <dbReference type="NCBI Taxonomy" id="42229"/>
    <lineage>
        <taxon>Eukaryota</taxon>
        <taxon>Viridiplantae</taxon>
        <taxon>Streptophyta</taxon>
        <taxon>Embryophyta</taxon>
        <taxon>Tracheophyta</taxon>
        <taxon>Spermatophyta</taxon>
        <taxon>Magnoliopsida</taxon>
        <taxon>eudicotyledons</taxon>
        <taxon>Gunneridae</taxon>
        <taxon>Pentapetalae</taxon>
        <taxon>rosids</taxon>
        <taxon>fabids</taxon>
        <taxon>Rosales</taxon>
        <taxon>Rosaceae</taxon>
        <taxon>Amygdaloideae</taxon>
        <taxon>Amygdaleae</taxon>
        <taxon>Prunus</taxon>
    </lineage>
</organism>
<dbReference type="SUPFAM" id="SSF52540">
    <property type="entry name" value="P-loop containing nucleoside triphosphate hydrolases"/>
    <property type="match status" value="1"/>
</dbReference>
<dbReference type="GO" id="GO:0061809">
    <property type="term" value="F:NAD+ nucleosidase activity, cyclic ADP-ribose generating"/>
    <property type="evidence" value="ECO:0007669"/>
    <property type="project" value="UniProtKB-EC"/>
</dbReference>
<dbReference type="Gene3D" id="1.10.8.430">
    <property type="entry name" value="Helical domain of apoptotic protease-activating factors"/>
    <property type="match status" value="1"/>
</dbReference>
<evidence type="ECO:0000313" key="11">
    <source>
        <dbReference type="RefSeq" id="XP_021802317.1"/>
    </source>
</evidence>
<dbReference type="InterPro" id="IPR036390">
    <property type="entry name" value="WH_DNA-bd_sf"/>
</dbReference>
<evidence type="ECO:0000256" key="7">
    <source>
        <dbReference type="ARBA" id="ARBA00047304"/>
    </source>
</evidence>
<dbReference type="Gene3D" id="3.40.50.300">
    <property type="entry name" value="P-loop containing nucleotide triphosphate hydrolases"/>
    <property type="match status" value="1"/>
</dbReference>
<dbReference type="SUPFAM" id="SSF52200">
    <property type="entry name" value="Toll/Interleukin receptor TIR domain"/>
    <property type="match status" value="1"/>
</dbReference>
<dbReference type="InterPro" id="IPR045344">
    <property type="entry name" value="C-JID"/>
</dbReference>
<dbReference type="SMART" id="SM00255">
    <property type="entry name" value="TIR"/>
    <property type="match status" value="1"/>
</dbReference>
<keyword evidence="2" id="KW-0433">Leucine-rich repeat</keyword>
<dbReference type="InterPro" id="IPR032675">
    <property type="entry name" value="LRR_dom_sf"/>
</dbReference>
<dbReference type="GeneID" id="110746407"/>
<dbReference type="Pfam" id="PF23282">
    <property type="entry name" value="WHD_ROQ1"/>
    <property type="match status" value="1"/>
</dbReference>
<evidence type="ECO:0000313" key="10">
    <source>
        <dbReference type="Proteomes" id="UP000515124"/>
    </source>
</evidence>
<feature type="domain" description="TIR" evidence="9">
    <location>
        <begin position="22"/>
        <end position="189"/>
    </location>
</feature>
<dbReference type="SUPFAM" id="SSF52058">
    <property type="entry name" value="L domain-like"/>
    <property type="match status" value="2"/>
</dbReference>
<dbReference type="SUPFAM" id="SSF46785">
    <property type="entry name" value="Winged helix' DNA-binding domain"/>
    <property type="match status" value="1"/>
</dbReference>
<gene>
    <name evidence="11 12 13" type="primary">LOC110746407</name>
</gene>